<proteinExistence type="predicted"/>
<protein>
    <submittedName>
        <fullName evidence="1">Uncharacterized protein</fullName>
    </submittedName>
</protein>
<evidence type="ECO:0000313" key="1">
    <source>
        <dbReference type="EMBL" id="CAD8109134.1"/>
    </source>
</evidence>
<organism evidence="1 2">
    <name type="scientific">Paramecium primaurelia</name>
    <dbReference type="NCBI Taxonomy" id="5886"/>
    <lineage>
        <taxon>Eukaryota</taxon>
        <taxon>Sar</taxon>
        <taxon>Alveolata</taxon>
        <taxon>Ciliophora</taxon>
        <taxon>Intramacronucleata</taxon>
        <taxon>Oligohymenophorea</taxon>
        <taxon>Peniculida</taxon>
        <taxon>Parameciidae</taxon>
        <taxon>Paramecium</taxon>
    </lineage>
</organism>
<reference evidence="1" key="1">
    <citation type="submission" date="2021-01" db="EMBL/GenBank/DDBJ databases">
        <authorList>
            <consortium name="Genoscope - CEA"/>
            <person name="William W."/>
        </authorList>
    </citation>
    <scope>NUCLEOTIDE SEQUENCE</scope>
</reference>
<dbReference type="Proteomes" id="UP000688137">
    <property type="component" value="Unassembled WGS sequence"/>
</dbReference>
<dbReference type="AlphaFoldDB" id="A0A8S1Q0Q0"/>
<name>A0A8S1Q0Q0_PARPR</name>
<evidence type="ECO:0000313" key="2">
    <source>
        <dbReference type="Proteomes" id="UP000688137"/>
    </source>
</evidence>
<gene>
    <name evidence="1" type="ORF">PPRIM_AZ9-3.1.T1390114</name>
</gene>
<comment type="caution">
    <text evidence="1">The sequence shown here is derived from an EMBL/GenBank/DDBJ whole genome shotgun (WGS) entry which is preliminary data.</text>
</comment>
<keyword evidence="2" id="KW-1185">Reference proteome</keyword>
<dbReference type="EMBL" id="CAJJDM010000143">
    <property type="protein sequence ID" value="CAD8109134.1"/>
    <property type="molecule type" value="Genomic_DNA"/>
</dbReference>
<sequence>MLYILFHSKYLIYQQYFSYLPLFLNVSKISKYPYSDFETVHLLIIISICKRSDLSAHEILIHLQTTSASNLNYSEQNGLAPNCSILKTLELKYKQIVFNAAQGCSRSQGSSE</sequence>
<accession>A0A8S1Q0Q0</accession>